<dbReference type="Pfam" id="PF01554">
    <property type="entry name" value="MatE"/>
    <property type="match status" value="2"/>
</dbReference>
<keyword evidence="5" id="KW-1003">Cell membrane</keyword>
<keyword evidence="4" id="KW-0813">Transport</keyword>
<feature type="transmembrane region" description="Helical" evidence="10">
    <location>
        <begin position="134"/>
        <end position="156"/>
    </location>
</feature>
<name>A0A173SEQ4_9FIRM</name>
<evidence type="ECO:0000256" key="7">
    <source>
        <dbReference type="ARBA" id="ARBA00022989"/>
    </source>
</evidence>
<dbReference type="RefSeq" id="WP_055182559.1">
    <property type="nucleotide sequence ID" value="NZ_CYYC01000008.1"/>
</dbReference>
<accession>A0A173SEQ4</accession>
<feature type="transmembrane region" description="Helical" evidence="10">
    <location>
        <begin position="92"/>
        <end position="114"/>
    </location>
</feature>
<dbReference type="AlphaFoldDB" id="A0A173SEQ4"/>
<protein>
    <recommendedName>
        <fullName evidence="3">Multidrug export protein MepA</fullName>
    </recommendedName>
</protein>
<dbReference type="PANTHER" id="PTHR43823">
    <property type="entry name" value="SPORULATION PROTEIN YKVU"/>
    <property type="match status" value="1"/>
</dbReference>
<feature type="transmembrane region" description="Helical" evidence="10">
    <location>
        <begin position="14"/>
        <end position="38"/>
    </location>
</feature>
<feature type="transmembrane region" description="Helical" evidence="10">
    <location>
        <begin position="314"/>
        <end position="334"/>
    </location>
</feature>
<dbReference type="GO" id="GO:0042910">
    <property type="term" value="F:xenobiotic transmembrane transporter activity"/>
    <property type="evidence" value="ECO:0007669"/>
    <property type="project" value="InterPro"/>
</dbReference>
<dbReference type="InterPro" id="IPR045070">
    <property type="entry name" value="MATE_MepA-like"/>
</dbReference>
<evidence type="ECO:0000313" key="11">
    <source>
        <dbReference type="EMBL" id="CUM88791.1"/>
    </source>
</evidence>
<feature type="transmembrane region" description="Helical" evidence="10">
    <location>
        <begin position="388"/>
        <end position="407"/>
    </location>
</feature>
<dbReference type="OrthoDB" id="9808954at2"/>
<evidence type="ECO:0000256" key="3">
    <source>
        <dbReference type="ARBA" id="ARBA00022106"/>
    </source>
</evidence>
<dbReference type="Proteomes" id="UP000095390">
    <property type="component" value="Unassembled WGS sequence"/>
</dbReference>
<organism evidence="11 12">
    <name type="scientific">Anaerobutyricum hallii</name>
    <dbReference type="NCBI Taxonomy" id="39488"/>
    <lineage>
        <taxon>Bacteria</taxon>
        <taxon>Bacillati</taxon>
        <taxon>Bacillota</taxon>
        <taxon>Clostridia</taxon>
        <taxon>Lachnospirales</taxon>
        <taxon>Lachnospiraceae</taxon>
        <taxon>Anaerobutyricum</taxon>
    </lineage>
</organism>
<evidence type="ECO:0000256" key="6">
    <source>
        <dbReference type="ARBA" id="ARBA00022692"/>
    </source>
</evidence>
<evidence type="ECO:0000256" key="1">
    <source>
        <dbReference type="ARBA" id="ARBA00004651"/>
    </source>
</evidence>
<dbReference type="EMBL" id="CYYC01000008">
    <property type="protein sequence ID" value="CUM88791.1"/>
    <property type="molecule type" value="Genomic_DNA"/>
</dbReference>
<dbReference type="InterPro" id="IPR048279">
    <property type="entry name" value="MdtK-like"/>
</dbReference>
<evidence type="ECO:0000256" key="9">
    <source>
        <dbReference type="ARBA" id="ARBA00023251"/>
    </source>
</evidence>
<comment type="subcellular location">
    <subcellularLocation>
        <location evidence="1">Cell membrane</location>
        <topology evidence="1">Multi-pass membrane protein</topology>
    </subcellularLocation>
</comment>
<reference evidence="11 12" key="1">
    <citation type="submission" date="2015-09" db="EMBL/GenBank/DDBJ databases">
        <authorList>
            <consortium name="Pathogen Informatics"/>
        </authorList>
    </citation>
    <scope>NUCLEOTIDE SEQUENCE [LARGE SCALE GENOMIC DNA]</scope>
    <source>
        <strain evidence="11 12">2789STDY5834966</strain>
    </source>
</reference>
<dbReference type="CDD" id="cd13143">
    <property type="entry name" value="MATE_MepA_like"/>
    <property type="match status" value="1"/>
</dbReference>
<evidence type="ECO:0000256" key="8">
    <source>
        <dbReference type="ARBA" id="ARBA00023136"/>
    </source>
</evidence>
<evidence type="ECO:0000256" key="2">
    <source>
        <dbReference type="ARBA" id="ARBA00008417"/>
    </source>
</evidence>
<sequence length="445" mass="48286">MDIRQLKENKLKTILQFSIPSIIAMLLQTVITITDGYFTGNYVGDNALAAINLGLPILYVYLGAGLCVGVGGSVISGRLLGAKNRQKASEVFAQTMVTAVVIGVILSLAVFVLFTPILGFLRADGELSGYFTDYYRIMLFTYPLMVLGTILGMFIRVNGKPQLCMLVSIAGCILNVVLDYMFVARMELGVKGSAIGSLLVQLVTVLAQLMFFFLPDTIVRFRSFVFDRAIGKEMILNGSSEFIGEMASAISMFAFNYVLMKYVGADGVAAFTILGFVVYGYSMVCIGFGQGISPIVSICWGAKEKETATKIRSITNRILLAIGTLTALSFFIAGKRYAEIFGCSNSIADVVATGFRIYAITFLAMGYDVTGSMYFTSCGDAKSSAIISSLRGIVLLLAFILIFPAIFGMNGVWMASPCSETLTAVVSLFLIGKQTRKIKEEDYER</sequence>
<dbReference type="PIRSF" id="PIRSF006603">
    <property type="entry name" value="DinF"/>
    <property type="match status" value="1"/>
</dbReference>
<keyword evidence="9" id="KW-0046">Antibiotic resistance</keyword>
<evidence type="ECO:0000256" key="4">
    <source>
        <dbReference type="ARBA" id="ARBA00022448"/>
    </source>
</evidence>
<evidence type="ECO:0000256" key="10">
    <source>
        <dbReference type="SAM" id="Phobius"/>
    </source>
</evidence>
<feature type="transmembrane region" description="Helical" evidence="10">
    <location>
        <begin position="413"/>
        <end position="431"/>
    </location>
</feature>
<dbReference type="GO" id="GO:0015297">
    <property type="term" value="F:antiporter activity"/>
    <property type="evidence" value="ECO:0007669"/>
    <property type="project" value="InterPro"/>
</dbReference>
<dbReference type="GO" id="GO:0005886">
    <property type="term" value="C:plasma membrane"/>
    <property type="evidence" value="ECO:0007669"/>
    <property type="project" value="UniProtKB-SubCell"/>
</dbReference>
<keyword evidence="6 10" id="KW-0812">Transmembrane</keyword>
<evidence type="ECO:0000313" key="12">
    <source>
        <dbReference type="Proteomes" id="UP000095390"/>
    </source>
</evidence>
<feature type="transmembrane region" description="Helical" evidence="10">
    <location>
        <begin position="163"/>
        <end position="182"/>
    </location>
</feature>
<keyword evidence="7 10" id="KW-1133">Transmembrane helix</keyword>
<feature type="transmembrane region" description="Helical" evidence="10">
    <location>
        <begin position="58"/>
        <end position="80"/>
    </location>
</feature>
<comment type="similarity">
    <text evidence="2">Belongs to the multi antimicrobial extrusion (MATE) (TC 2.A.66.1) family. MepA subfamily.</text>
</comment>
<dbReference type="InterPro" id="IPR002528">
    <property type="entry name" value="MATE_fam"/>
</dbReference>
<gene>
    <name evidence="11" type="primary">mepA_3</name>
    <name evidence="11" type="ORF">ERS852578_00870</name>
</gene>
<dbReference type="GO" id="GO:0046677">
    <property type="term" value="P:response to antibiotic"/>
    <property type="evidence" value="ECO:0007669"/>
    <property type="project" value="UniProtKB-KW"/>
</dbReference>
<proteinExistence type="inferred from homology"/>
<evidence type="ECO:0000256" key="5">
    <source>
        <dbReference type="ARBA" id="ARBA00022475"/>
    </source>
</evidence>
<feature type="transmembrane region" description="Helical" evidence="10">
    <location>
        <begin position="235"/>
        <end position="259"/>
    </location>
</feature>
<dbReference type="PANTHER" id="PTHR43823:SF3">
    <property type="entry name" value="MULTIDRUG EXPORT PROTEIN MEPA"/>
    <property type="match status" value="1"/>
</dbReference>
<feature type="transmembrane region" description="Helical" evidence="10">
    <location>
        <begin position="354"/>
        <end position="376"/>
    </location>
</feature>
<dbReference type="InterPro" id="IPR051327">
    <property type="entry name" value="MATE_MepA_subfamily"/>
</dbReference>
<feature type="transmembrane region" description="Helical" evidence="10">
    <location>
        <begin position="194"/>
        <end position="214"/>
    </location>
</feature>
<keyword evidence="8 10" id="KW-0472">Membrane</keyword>